<protein>
    <submittedName>
        <fullName evidence="1">Uncharacterized protein</fullName>
    </submittedName>
</protein>
<accession>A0A3R8S0H0</accession>
<organism evidence="1 2">
    <name type="scientific">Aquabacterium soli</name>
    <dbReference type="NCBI Taxonomy" id="2493092"/>
    <lineage>
        <taxon>Bacteria</taxon>
        <taxon>Pseudomonadati</taxon>
        <taxon>Pseudomonadota</taxon>
        <taxon>Betaproteobacteria</taxon>
        <taxon>Burkholderiales</taxon>
        <taxon>Aquabacterium</taxon>
    </lineage>
</organism>
<keyword evidence="2" id="KW-1185">Reference proteome</keyword>
<evidence type="ECO:0000313" key="1">
    <source>
        <dbReference type="EMBL" id="RRS02517.1"/>
    </source>
</evidence>
<dbReference type="RefSeq" id="WP_125244983.1">
    <property type="nucleotide sequence ID" value="NZ_RSED01000021.1"/>
</dbReference>
<sequence length="130" mass="13888">MTMVLTWQGSEVRQVEVTDGTVRVRLSVASARRVDSAHPDQGEEGFLGPLTVVFTHATVRGDLGSALGTLADGTLSHAGHTHRHLALPFSWAPEIHAELAFCNGTVLHIEAEAVSCSPGTESRFHESMAC</sequence>
<comment type="caution">
    <text evidence="1">The sequence shown here is derived from an EMBL/GenBank/DDBJ whole genome shotgun (WGS) entry which is preliminary data.</text>
</comment>
<gene>
    <name evidence="1" type="ORF">EIP75_20105</name>
</gene>
<evidence type="ECO:0000313" key="2">
    <source>
        <dbReference type="Proteomes" id="UP000269265"/>
    </source>
</evidence>
<dbReference type="Proteomes" id="UP000269265">
    <property type="component" value="Unassembled WGS sequence"/>
</dbReference>
<dbReference type="EMBL" id="RSED01000021">
    <property type="protein sequence ID" value="RRS02517.1"/>
    <property type="molecule type" value="Genomic_DNA"/>
</dbReference>
<name>A0A3R8S0H0_9BURK</name>
<reference evidence="1 2" key="1">
    <citation type="submission" date="2018-12" db="EMBL/GenBank/DDBJ databases">
        <title>The whole draft genome of Aquabacterium sp. SJQ9.</title>
        <authorList>
            <person name="Sun L."/>
            <person name="Gao X."/>
            <person name="Chen W."/>
            <person name="Huang K."/>
        </authorList>
    </citation>
    <scope>NUCLEOTIDE SEQUENCE [LARGE SCALE GENOMIC DNA]</scope>
    <source>
        <strain evidence="1 2">SJQ9</strain>
    </source>
</reference>
<proteinExistence type="predicted"/>
<dbReference type="AlphaFoldDB" id="A0A3R8S0H0"/>